<sequence>MNLTQLRYFIDTVEAGSMTQAAQNNFISQSAISKTIKQLEVELDVKLFDRNGKKLALTKQGKVFYSYVADGIKLLDKGVSILKSNSDYLADKPISILFLVSSPLISQIVNQISQRLPNVRLNLSQHIQPTTDLEQFDFIISTHKYKQRTNIPLFTEEILLGGYKLAGNVQLEELQRLDLIALDTSTPLRKYLDDFFYEKAIQLDYRYETDDPATLRSLALQGVGVCFIPKVSWKEFAKQIPTAHILPTPPMRTIYLSQSKGRDDSIFKQLTTELLRIFAVL</sequence>
<evidence type="ECO:0000259" key="5">
    <source>
        <dbReference type="PROSITE" id="PS50931"/>
    </source>
</evidence>
<feature type="domain" description="HTH lysR-type" evidence="5">
    <location>
        <begin position="1"/>
        <end position="58"/>
    </location>
</feature>
<dbReference type="InterPro" id="IPR005119">
    <property type="entry name" value="LysR_subst-bd"/>
</dbReference>
<accession>A0A0R2AF36</accession>
<keyword evidence="3" id="KW-0238">DNA-binding</keyword>
<protein>
    <submittedName>
        <fullName evidence="6">LysR family transcriptional regulator</fullName>
    </submittedName>
</protein>
<name>A0A0R2AF36_9LACO</name>
<evidence type="ECO:0000256" key="1">
    <source>
        <dbReference type="ARBA" id="ARBA00009437"/>
    </source>
</evidence>
<dbReference type="PROSITE" id="PS50931">
    <property type="entry name" value="HTH_LYSR"/>
    <property type="match status" value="1"/>
</dbReference>
<comment type="caution">
    <text evidence="6">The sequence shown here is derived from an EMBL/GenBank/DDBJ whole genome shotgun (WGS) entry which is preliminary data.</text>
</comment>
<proteinExistence type="inferred from homology"/>
<dbReference type="Pfam" id="PF00126">
    <property type="entry name" value="HTH_1"/>
    <property type="match status" value="1"/>
</dbReference>
<dbReference type="PANTHER" id="PTHR30126">
    <property type="entry name" value="HTH-TYPE TRANSCRIPTIONAL REGULATOR"/>
    <property type="match status" value="1"/>
</dbReference>
<dbReference type="OrthoDB" id="9803735at2"/>
<dbReference type="PATRIC" id="fig|1423718.3.peg.755"/>
<dbReference type="RefSeq" id="WP_056975749.1">
    <property type="nucleotide sequence ID" value="NZ_AYYP01000009.1"/>
</dbReference>
<dbReference type="PRINTS" id="PR00039">
    <property type="entry name" value="HTHLYSR"/>
</dbReference>
<evidence type="ECO:0000313" key="6">
    <source>
        <dbReference type="EMBL" id="KRM65966.1"/>
    </source>
</evidence>
<comment type="similarity">
    <text evidence="1">Belongs to the LysR transcriptional regulatory family.</text>
</comment>
<dbReference type="GO" id="GO:0003700">
    <property type="term" value="F:DNA-binding transcription factor activity"/>
    <property type="evidence" value="ECO:0007669"/>
    <property type="project" value="InterPro"/>
</dbReference>
<gene>
    <name evidence="6" type="ORF">FC14_GL000722</name>
</gene>
<dbReference type="Pfam" id="PF03466">
    <property type="entry name" value="LysR_substrate"/>
    <property type="match status" value="1"/>
</dbReference>
<dbReference type="FunFam" id="1.10.10.10:FF:000001">
    <property type="entry name" value="LysR family transcriptional regulator"/>
    <property type="match status" value="1"/>
</dbReference>
<dbReference type="InterPro" id="IPR036388">
    <property type="entry name" value="WH-like_DNA-bd_sf"/>
</dbReference>
<organism evidence="6 7">
    <name type="scientific">Ligilactobacillus agilis DSM 20509</name>
    <dbReference type="NCBI Taxonomy" id="1423718"/>
    <lineage>
        <taxon>Bacteria</taxon>
        <taxon>Bacillati</taxon>
        <taxon>Bacillota</taxon>
        <taxon>Bacilli</taxon>
        <taxon>Lactobacillales</taxon>
        <taxon>Lactobacillaceae</taxon>
        <taxon>Ligilactobacillus</taxon>
    </lineage>
</organism>
<evidence type="ECO:0000313" key="7">
    <source>
        <dbReference type="Proteomes" id="UP000051008"/>
    </source>
</evidence>
<dbReference type="InterPro" id="IPR000847">
    <property type="entry name" value="LysR_HTH_N"/>
</dbReference>
<dbReference type="SUPFAM" id="SSF53850">
    <property type="entry name" value="Periplasmic binding protein-like II"/>
    <property type="match status" value="1"/>
</dbReference>
<dbReference type="Gene3D" id="1.10.10.10">
    <property type="entry name" value="Winged helix-like DNA-binding domain superfamily/Winged helix DNA-binding domain"/>
    <property type="match status" value="1"/>
</dbReference>
<dbReference type="GO" id="GO:0003677">
    <property type="term" value="F:DNA binding"/>
    <property type="evidence" value="ECO:0007669"/>
    <property type="project" value="UniProtKB-KW"/>
</dbReference>
<dbReference type="EMBL" id="AYYP01000009">
    <property type="protein sequence ID" value="KRM65966.1"/>
    <property type="molecule type" value="Genomic_DNA"/>
</dbReference>
<dbReference type="SUPFAM" id="SSF46785">
    <property type="entry name" value="Winged helix' DNA-binding domain"/>
    <property type="match status" value="1"/>
</dbReference>
<reference evidence="6 7" key="1">
    <citation type="journal article" date="2015" name="Genome Announc.">
        <title>Expanding the biotechnology potential of lactobacilli through comparative genomics of 213 strains and associated genera.</title>
        <authorList>
            <person name="Sun Z."/>
            <person name="Harris H.M."/>
            <person name="McCann A."/>
            <person name="Guo C."/>
            <person name="Argimon S."/>
            <person name="Zhang W."/>
            <person name="Yang X."/>
            <person name="Jeffery I.B."/>
            <person name="Cooney J.C."/>
            <person name="Kagawa T.F."/>
            <person name="Liu W."/>
            <person name="Song Y."/>
            <person name="Salvetti E."/>
            <person name="Wrobel A."/>
            <person name="Rasinkangas P."/>
            <person name="Parkhill J."/>
            <person name="Rea M.C."/>
            <person name="O'Sullivan O."/>
            <person name="Ritari J."/>
            <person name="Douillard F.P."/>
            <person name="Paul Ross R."/>
            <person name="Yang R."/>
            <person name="Briner A.E."/>
            <person name="Felis G.E."/>
            <person name="de Vos W.M."/>
            <person name="Barrangou R."/>
            <person name="Klaenhammer T.R."/>
            <person name="Caufield P.W."/>
            <person name="Cui Y."/>
            <person name="Zhang H."/>
            <person name="O'Toole P.W."/>
        </authorList>
    </citation>
    <scope>NUCLEOTIDE SEQUENCE [LARGE SCALE GENOMIC DNA]</scope>
    <source>
        <strain evidence="6 7">DSM 20509</strain>
    </source>
</reference>
<keyword evidence="2" id="KW-0805">Transcription regulation</keyword>
<evidence type="ECO:0000256" key="4">
    <source>
        <dbReference type="ARBA" id="ARBA00023163"/>
    </source>
</evidence>
<dbReference type="Gene3D" id="3.40.190.290">
    <property type="match status" value="1"/>
</dbReference>
<dbReference type="CDD" id="cd05466">
    <property type="entry name" value="PBP2_LTTR_substrate"/>
    <property type="match status" value="1"/>
</dbReference>
<dbReference type="InterPro" id="IPR036390">
    <property type="entry name" value="WH_DNA-bd_sf"/>
</dbReference>
<keyword evidence="4" id="KW-0804">Transcription</keyword>
<keyword evidence="7" id="KW-1185">Reference proteome</keyword>
<evidence type="ECO:0000256" key="3">
    <source>
        <dbReference type="ARBA" id="ARBA00023125"/>
    </source>
</evidence>
<dbReference type="AlphaFoldDB" id="A0A0R2AF36"/>
<dbReference type="Proteomes" id="UP000051008">
    <property type="component" value="Unassembled WGS sequence"/>
</dbReference>
<evidence type="ECO:0000256" key="2">
    <source>
        <dbReference type="ARBA" id="ARBA00023015"/>
    </source>
</evidence>